<feature type="compositionally biased region" description="Pro residues" evidence="3">
    <location>
        <begin position="20"/>
        <end position="33"/>
    </location>
</feature>
<reference evidence="6" key="1">
    <citation type="submission" date="2011-08" db="EMBL/GenBank/DDBJ databases">
        <authorList>
            <person name="Rombauts S."/>
        </authorList>
    </citation>
    <scope>NUCLEOTIDE SEQUENCE</scope>
    <source>
        <strain evidence="6">London</strain>
    </source>
</reference>
<comment type="similarity">
    <text evidence="1 2">Belongs to the LDB family.</text>
</comment>
<feature type="domain" description="LIM interaction" evidence="4">
    <location>
        <begin position="357"/>
        <end position="396"/>
    </location>
</feature>
<dbReference type="GO" id="GO:0030274">
    <property type="term" value="F:LIM domain binding"/>
    <property type="evidence" value="ECO:0007669"/>
    <property type="project" value="UniProtKB-UniRule"/>
</dbReference>
<feature type="region of interest" description="Disordered" evidence="3">
    <location>
        <begin position="385"/>
        <end position="490"/>
    </location>
</feature>
<dbReference type="EnsemblMetazoa" id="tetur30g00280.1">
    <property type="protein sequence ID" value="tetur30g00280.1"/>
    <property type="gene ID" value="tetur30g00280"/>
</dbReference>
<name>T1L0D8_TETUR</name>
<dbReference type="AlphaFoldDB" id="T1L0D8"/>
<dbReference type="InterPro" id="IPR041363">
    <property type="entry name" value="LID"/>
</dbReference>
<evidence type="ECO:0000313" key="6">
    <source>
        <dbReference type="Proteomes" id="UP000015104"/>
    </source>
</evidence>
<dbReference type="InterPro" id="IPR029005">
    <property type="entry name" value="LIM-bd/SEUSS"/>
</dbReference>
<feature type="compositionally biased region" description="Gly residues" evidence="3">
    <location>
        <begin position="413"/>
        <end position="433"/>
    </location>
</feature>
<dbReference type="Pfam" id="PF17916">
    <property type="entry name" value="LID"/>
    <property type="match status" value="1"/>
</dbReference>
<dbReference type="OMA" id="PHGANIP"/>
<dbReference type="Gene3D" id="2.10.110.10">
    <property type="entry name" value="Cysteine Rich Protein"/>
    <property type="match status" value="1"/>
</dbReference>
<dbReference type="HOGENOM" id="CLU_032597_0_0_1"/>
<dbReference type="eggNOG" id="KOG2181">
    <property type="taxonomic scope" value="Eukaryota"/>
</dbReference>
<keyword evidence="6" id="KW-1185">Reference proteome</keyword>
<dbReference type="PANTHER" id="PTHR10378">
    <property type="entry name" value="LIM DOMAIN-BINDING PROTEIN"/>
    <property type="match status" value="1"/>
</dbReference>
<dbReference type="PROSITE" id="PS51957">
    <property type="entry name" value="LID"/>
    <property type="match status" value="1"/>
</dbReference>
<dbReference type="KEGG" id="tut:107369126"/>
<accession>T1L0D8</accession>
<feature type="region of interest" description="Disordered" evidence="3">
    <location>
        <begin position="20"/>
        <end position="45"/>
    </location>
</feature>
<dbReference type="STRING" id="32264.T1L0D8"/>
<feature type="compositionally biased region" description="Low complexity" evidence="3">
    <location>
        <begin position="434"/>
        <end position="448"/>
    </location>
</feature>
<dbReference type="OrthoDB" id="774557at2759"/>
<feature type="region of interest" description="Disordered" evidence="3">
    <location>
        <begin position="303"/>
        <end position="353"/>
    </location>
</feature>
<dbReference type="EMBL" id="CAEY01000863">
    <property type="status" value="NOT_ANNOTATED_CDS"/>
    <property type="molecule type" value="Genomic_DNA"/>
</dbReference>
<proteinExistence type="inferred from homology"/>
<protein>
    <recommendedName>
        <fullName evidence="4">LIM interaction domain-containing protein</fullName>
    </recommendedName>
</protein>
<dbReference type="Proteomes" id="UP000015104">
    <property type="component" value="Unassembled WGS sequence"/>
</dbReference>
<evidence type="ECO:0000256" key="3">
    <source>
        <dbReference type="SAM" id="MobiDB-lite"/>
    </source>
</evidence>
<evidence type="ECO:0000313" key="5">
    <source>
        <dbReference type="EnsemblMetazoa" id="tetur30g00280.1"/>
    </source>
</evidence>
<evidence type="ECO:0000259" key="4">
    <source>
        <dbReference type="PROSITE" id="PS51957"/>
    </source>
</evidence>
<organism evidence="5 6">
    <name type="scientific">Tetranychus urticae</name>
    <name type="common">Two-spotted spider mite</name>
    <dbReference type="NCBI Taxonomy" id="32264"/>
    <lineage>
        <taxon>Eukaryota</taxon>
        <taxon>Metazoa</taxon>
        <taxon>Ecdysozoa</taxon>
        <taxon>Arthropoda</taxon>
        <taxon>Chelicerata</taxon>
        <taxon>Arachnida</taxon>
        <taxon>Acari</taxon>
        <taxon>Acariformes</taxon>
        <taxon>Trombidiformes</taxon>
        <taxon>Prostigmata</taxon>
        <taxon>Eleutherengona</taxon>
        <taxon>Raphignathae</taxon>
        <taxon>Tetranychoidea</taxon>
        <taxon>Tetranychidae</taxon>
        <taxon>Tetranychus</taxon>
    </lineage>
</organism>
<sequence>MMRPMFTQCLNSSMCPPQCPPGPNSGPPGPGPGSGPVLGPGSDPFYPPPFSPYNRRLNHNCTDLRIHELNKRLQNKPEECDNVFWDNLTTDFFEEDATLTLILCLEDGIKRFTIGRTLIPRYFRSLFEGGVTDLSFNLRNPKESYHNSLITLDCEQCSMITYHGKFNVNKTPMGNFPPGVDSQQVKDQMHITKETSVVVNTEGRLTLEFTNDDLMRIKSWLFNTRSYQELVPRNLINMYAQDPSALERFSKDITRQGFTNATLNYLRLCLILEPMQELMASHKKFGLDPRDSLKQTLYAKWQKTVTDRPDSQRPVNKRRKRKSSASNNANGGGATGKKKNNTSISPGPPSFSLASQDVMVVGEPSMMGGEFGDEDERTITRLENSQYDPNASGVSNGLEDGDDFNSLSRAPGSGQGPVQGPNSGSGPGPGQQGNLGQPHGANIPPTGWSGPGGPGSNSGPVSSNQDNRGNNQGGSGPQSSQVDKKPSPLN</sequence>
<gene>
    <name evidence="5" type="primary">107369126</name>
</gene>
<reference evidence="5" key="2">
    <citation type="submission" date="2015-06" db="UniProtKB">
        <authorList>
            <consortium name="EnsemblMetazoa"/>
        </authorList>
    </citation>
    <scope>IDENTIFICATION</scope>
</reference>
<feature type="compositionally biased region" description="Polar residues" evidence="3">
    <location>
        <begin position="385"/>
        <end position="395"/>
    </location>
</feature>
<evidence type="ECO:0000256" key="2">
    <source>
        <dbReference type="PROSITE-ProRule" id="PRU01302"/>
    </source>
</evidence>
<feature type="compositionally biased region" description="Low complexity" evidence="3">
    <location>
        <begin position="457"/>
        <end position="470"/>
    </location>
</feature>
<evidence type="ECO:0000256" key="1">
    <source>
        <dbReference type="ARBA" id="ARBA00006928"/>
    </source>
</evidence>
<dbReference type="Pfam" id="PF01803">
    <property type="entry name" value="LIM_bind"/>
    <property type="match status" value="1"/>
</dbReference>